<organism evidence="3 4">
    <name type="scientific">Jiangella aurantiaca</name>
    <dbReference type="NCBI Taxonomy" id="2530373"/>
    <lineage>
        <taxon>Bacteria</taxon>
        <taxon>Bacillati</taxon>
        <taxon>Actinomycetota</taxon>
        <taxon>Actinomycetes</taxon>
        <taxon>Jiangellales</taxon>
        <taxon>Jiangellaceae</taxon>
        <taxon>Jiangella</taxon>
    </lineage>
</organism>
<sequence>MLNRLPMVRRAALGLAPALLIATGLTAAAVPPAAADPAPRCGIGSCDDEDGGSTPGAEDGAINITVWGSGTTSGDEGYEIPAETVTVLPPCRYIQGQTGKEYYEWIQKYGNGRDPDGNPIPPYPNYEQYKDDTEGRWWGGMCSSEDYDGDISEFIEYSDEWFDEHPGVYVRPGEPVPVPPIPPRLLMEVAYDELTLPDPQIGWNPRRDGDGATVVNVPTWLWLDDGPVELEVHAAAGDNEARVDATLSGMNFSASNAAPVACDGHGVAWTSGATSDCALTFTRSSAHLAGGVSTVLAESRWSIEWFANGEPQGPLDPQTTSATFDLPVAEVQTIVTR</sequence>
<gene>
    <name evidence="3" type="ORF">E1262_26315</name>
</gene>
<evidence type="ECO:0000256" key="2">
    <source>
        <dbReference type="SAM" id="SignalP"/>
    </source>
</evidence>
<dbReference type="PROSITE" id="PS51318">
    <property type="entry name" value="TAT"/>
    <property type="match status" value="1"/>
</dbReference>
<feature type="region of interest" description="Disordered" evidence="1">
    <location>
        <begin position="41"/>
        <end position="61"/>
    </location>
</feature>
<feature type="chain" id="PRO_5039722167" description="Secreted protein" evidence="2">
    <location>
        <begin position="28"/>
        <end position="337"/>
    </location>
</feature>
<evidence type="ECO:0000313" key="4">
    <source>
        <dbReference type="Proteomes" id="UP000295217"/>
    </source>
</evidence>
<evidence type="ECO:0008006" key="5">
    <source>
        <dbReference type="Google" id="ProtNLM"/>
    </source>
</evidence>
<keyword evidence="2" id="KW-0732">Signal</keyword>
<dbReference type="Proteomes" id="UP000295217">
    <property type="component" value="Unassembled WGS sequence"/>
</dbReference>
<evidence type="ECO:0000256" key="1">
    <source>
        <dbReference type="SAM" id="MobiDB-lite"/>
    </source>
</evidence>
<dbReference type="RefSeq" id="WP_132107248.1">
    <property type="nucleotide sequence ID" value="NZ_SMLB01000057.1"/>
</dbReference>
<feature type="signal peptide" evidence="2">
    <location>
        <begin position="1"/>
        <end position="27"/>
    </location>
</feature>
<keyword evidence="4" id="KW-1185">Reference proteome</keyword>
<comment type="caution">
    <text evidence="3">The sequence shown here is derived from an EMBL/GenBank/DDBJ whole genome shotgun (WGS) entry which is preliminary data.</text>
</comment>
<dbReference type="AlphaFoldDB" id="A0A4R5A031"/>
<dbReference type="EMBL" id="SMLB01000057">
    <property type="protein sequence ID" value="TDD65063.1"/>
    <property type="molecule type" value="Genomic_DNA"/>
</dbReference>
<dbReference type="OrthoDB" id="3742379at2"/>
<dbReference type="InterPro" id="IPR006311">
    <property type="entry name" value="TAT_signal"/>
</dbReference>
<protein>
    <recommendedName>
        <fullName evidence="5">Secreted protein</fullName>
    </recommendedName>
</protein>
<proteinExistence type="predicted"/>
<evidence type="ECO:0000313" key="3">
    <source>
        <dbReference type="EMBL" id="TDD65063.1"/>
    </source>
</evidence>
<accession>A0A4R5A031</accession>
<reference evidence="3 4" key="1">
    <citation type="submission" date="2019-02" db="EMBL/GenBank/DDBJ databases">
        <title>Draft genome sequences of novel Actinobacteria.</title>
        <authorList>
            <person name="Sahin N."/>
            <person name="Ay H."/>
            <person name="Saygin H."/>
        </authorList>
    </citation>
    <scope>NUCLEOTIDE SEQUENCE [LARGE SCALE GENOMIC DNA]</scope>
    <source>
        <strain evidence="3 4">8K307</strain>
    </source>
</reference>
<name>A0A4R5A031_9ACTN</name>